<dbReference type="AlphaFoldDB" id="A0A0F9XFZ3"/>
<accession>A0A0F9XFZ3</accession>
<sequence>MTRPKLPEEYKKEHRYSFTVNKKQKELMDKFVNKSEFFRSILFSIMPKVVSTFIKKGVKIDLTDEEIRIIKIYSEELNK</sequence>
<evidence type="ECO:0000313" key="1">
    <source>
        <dbReference type="EMBL" id="KKN90808.1"/>
    </source>
</evidence>
<comment type="caution">
    <text evidence="1">The sequence shown here is derived from an EMBL/GenBank/DDBJ whole genome shotgun (WGS) entry which is preliminary data.</text>
</comment>
<reference evidence="1" key="1">
    <citation type="journal article" date="2015" name="Nature">
        <title>Complex archaea that bridge the gap between prokaryotes and eukaryotes.</title>
        <authorList>
            <person name="Spang A."/>
            <person name="Saw J.H."/>
            <person name="Jorgensen S.L."/>
            <person name="Zaremba-Niedzwiedzka K."/>
            <person name="Martijn J."/>
            <person name="Lind A.E."/>
            <person name="van Eijk R."/>
            <person name="Schleper C."/>
            <person name="Guy L."/>
            <person name="Ettema T.J."/>
        </authorList>
    </citation>
    <scope>NUCLEOTIDE SEQUENCE</scope>
</reference>
<protein>
    <submittedName>
        <fullName evidence="1">Uncharacterized protein</fullName>
    </submittedName>
</protein>
<gene>
    <name evidence="1" type="ORF">LCGC14_0223910</name>
</gene>
<dbReference type="EMBL" id="LAZR01000107">
    <property type="protein sequence ID" value="KKN90808.1"/>
    <property type="molecule type" value="Genomic_DNA"/>
</dbReference>
<organism evidence="1">
    <name type="scientific">marine sediment metagenome</name>
    <dbReference type="NCBI Taxonomy" id="412755"/>
    <lineage>
        <taxon>unclassified sequences</taxon>
        <taxon>metagenomes</taxon>
        <taxon>ecological metagenomes</taxon>
    </lineage>
</organism>
<name>A0A0F9XFZ3_9ZZZZ</name>
<proteinExistence type="predicted"/>